<organism evidence="1 2">
    <name type="scientific">Populus alba x Populus x berolinensis</name>
    <dbReference type="NCBI Taxonomy" id="444605"/>
    <lineage>
        <taxon>Eukaryota</taxon>
        <taxon>Viridiplantae</taxon>
        <taxon>Streptophyta</taxon>
        <taxon>Embryophyta</taxon>
        <taxon>Tracheophyta</taxon>
        <taxon>Spermatophyta</taxon>
        <taxon>Magnoliopsida</taxon>
        <taxon>eudicotyledons</taxon>
        <taxon>Gunneridae</taxon>
        <taxon>Pentapetalae</taxon>
        <taxon>rosids</taxon>
        <taxon>fabids</taxon>
        <taxon>Malpighiales</taxon>
        <taxon>Salicaceae</taxon>
        <taxon>Saliceae</taxon>
        <taxon>Populus</taxon>
    </lineage>
</organism>
<proteinExistence type="predicted"/>
<reference evidence="1 2" key="1">
    <citation type="journal article" date="2023" name="Mol. Ecol. Resour.">
        <title>Chromosome-level genome assembly of a triploid poplar Populus alba 'Berolinensis'.</title>
        <authorList>
            <person name="Chen S."/>
            <person name="Yu Y."/>
            <person name="Wang X."/>
            <person name="Wang S."/>
            <person name="Zhang T."/>
            <person name="Zhou Y."/>
            <person name="He R."/>
            <person name="Meng N."/>
            <person name="Wang Y."/>
            <person name="Liu W."/>
            <person name="Liu Z."/>
            <person name="Liu J."/>
            <person name="Guo Q."/>
            <person name="Huang H."/>
            <person name="Sederoff R.R."/>
            <person name="Wang G."/>
            <person name="Qu G."/>
            <person name="Chen S."/>
        </authorList>
    </citation>
    <scope>NUCLEOTIDE SEQUENCE [LARGE SCALE GENOMIC DNA]</scope>
    <source>
        <strain evidence="1">SC-2020</strain>
    </source>
</reference>
<evidence type="ECO:0000313" key="2">
    <source>
        <dbReference type="Proteomes" id="UP001164929"/>
    </source>
</evidence>
<protein>
    <submittedName>
        <fullName evidence="1">Uncharacterized protein</fullName>
    </submittedName>
</protein>
<dbReference type="AlphaFoldDB" id="A0AAD6RR52"/>
<gene>
    <name evidence="1" type="ORF">NC653_003273</name>
</gene>
<dbReference type="EMBL" id="JAQIZT010000001">
    <property type="protein sequence ID" value="KAJ7013564.1"/>
    <property type="molecule type" value="Genomic_DNA"/>
</dbReference>
<name>A0AAD6RR52_9ROSI</name>
<dbReference type="Proteomes" id="UP001164929">
    <property type="component" value="Chromosome 1"/>
</dbReference>
<evidence type="ECO:0000313" key="1">
    <source>
        <dbReference type="EMBL" id="KAJ7013564.1"/>
    </source>
</evidence>
<sequence length="59" mass="6506">MHCLSVLIDLSNDLKVITLRALFASVSLRTVTSLRLVGTNSASHAWLETGQKLVFCFLD</sequence>
<accession>A0AAD6RR52</accession>
<comment type="caution">
    <text evidence="1">The sequence shown here is derived from an EMBL/GenBank/DDBJ whole genome shotgun (WGS) entry which is preliminary data.</text>
</comment>
<keyword evidence="2" id="KW-1185">Reference proteome</keyword>